<protein>
    <submittedName>
        <fullName evidence="2">Uncharacterized protein</fullName>
    </submittedName>
</protein>
<dbReference type="Proteomes" id="UP000494329">
    <property type="component" value="Unassembled WGS sequence"/>
</dbReference>
<dbReference type="AlphaFoldDB" id="A0A6J5DZ64"/>
<sequence length="213" mass="22731">MNEGNADRRGNAHRISRIELTEPPAGAGVRRTADSARRAWPTQIRQRGVMAALWASAALYGGAAFAQAPSMLDERVTQQSVADTICKPGYADTVSPSVDKMMAHKNRLLAERGIDPDDGTDYALDRRVPIVLGGSPDATDNFDLLPWGGHGGERRKELLTAKLKRCVCAGKMSLSAAQAAIAGDWSAQYARLRRVPCGDGHVGMTGDADDDGS</sequence>
<gene>
    <name evidence="2" type="ORF">LMG29739_02935</name>
</gene>
<keyword evidence="3" id="KW-1185">Reference proteome</keyword>
<evidence type="ECO:0000313" key="2">
    <source>
        <dbReference type="EMBL" id="CAB3758561.1"/>
    </source>
</evidence>
<feature type="region of interest" description="Disordered" evidence="1">
    <location>
        <begin position="1"/>
        <end position="20"/>
    </location>
</feature>
<evidence type="ECO:0000313" key="3">
    <source>
        <dbReference type="Proteomes" id="UP000494329"/>
    </source>
</evidence>
<organism evidence="2 3">
    <name type="scientific">Paraburkholderia solisilvae</name>
    <dbReference type="NCBI Taxonomy" id="624376"/>
    <lineage>
        <taxon>Bacteria</taxon>
        <taxon>Pseudomonadati</taxon>
        <taxon>Pseudomonadota</taxon>
        <taxon>Betaproteobacteria</taxon>
        <taxon>Burkholderiales</taxon>
        <taxon>Burkholderiaceae</taxon>
        <taxon>Paraburkholderia</taxon>
    </lineage>
</organism>
<accession>A0A6J5DZ64</accession>
<proteinExistence type="predicted"/>
<reference evidence="2 3" key="1">
    <citation type="submission" date="2020-04" db="EMBL/GenBank/DDBJ databases">
        <authorList>
            <person name="De Canck E."/>
        </authorList>
    </citation>
    <scope>NUCLEOTIDE SEQUENCE [LARGE SCALE GENOMIC DNA]</scope>
    <source>
        <strain evidence="2 3">LMG 29739</strain>
    </source>
</reference>
<name>A0A6J5DZ64_9BURK</name>
<evidence type="ECO:0000256" key="1">
    <source>
        <dbReference type="SAM" id="MobiDB-lite"/>
    </source>
</evidence>
<dbReference type="EMBL" id="CADIKF010000021">
    <property type="protein sequence ID" value="CAB3758561.1"/>
    <property type="molecule type" value="Genomic_DNA"/>
</dbReference>
<dbReference type="RefSeq" id="WP_246270283.1">
    <property type="nucleotide sequence ID" value="NZ_CADIKF010000021.1"/>
</dbReference>